<keyword evidence="3" id="KW-0328">Glycosyltransferase</keyword>
<dbReference type="PANTHER" id="PTHR45719:SF29">
    <property type="entry name" value="BETA-GLUCURONOSYLTRANSFERASE GLCAT14A-LIKE"/>
    <property type="match status" value="1"/>
</dbReference>
<keyword evidence="10" id="KW-0325">Glycoprotein</keyword>
<keyword evidence="12" id="KW-1185">Reference proteome</keyword>
<dbReference type="Proteomes" id="UP000004994">
    <property type="component" value="Chromosome 10"/>
</dbReference>
<dbReference type="SUPFAM" id="SSF56784">
    <property type="entry name" value="HAD-like"/>
    <property type="match status" value="1"/>
</dbReference>
<keyword evidence="4" id="KW-0808">Transferase</keyword>
<evidence type="ECO:0000256" key="4">
    <source>
        <dbReference type="ARBA" id="ARBA00022679"/>
    </source>
</evidence>
<dbReference type="PANTHER" id="PTHR45719">
    <property type="entry name" value="GLYCOSYLTRANSFERASE"/>
    <property type="match status" value="1"/>
</dbReference>
<dbReference type="SFLD" id="SFLDG01133">
    <property type="entry name" value="C1.5.4:_Enolase-phosphatase_Li"/>
    <property type="match status" value="1"/>
</dbReference>
<comment type="subcellular location">
    <subcellularLocation>
        <location evidence="1">Membrane</location>
        <topology evidence="1">Single-pass type II membrane protein</topology>
    </subcellularLocation>
</comment>
<evidence type="ECO:0000256" key="8">
    <source>
        <dbReference type="ARBA" id="ARBA00023136"/>
    </source>
</evidence>
<dbReference type="Gene3D" id="3.40.50.1000">
    <property type="entry name" value="HAD superfamily/HAD-like"/>
    <property type="match status" value="1"/>
</dbReference>
<evidence type="ECO:0000256" key="5">
    <source>
        <dbReference type="ARBA" id="ARBA00022723"/>
    </source>
</evidence>
<dbReference type="Gramene" id="Solyc10g007050.3.1">
    <property type="protein sequence ID" value="Solyc10g007050.3.1"/>
    <property type="gene ID" value="Solyc10g007050.3"/>
</dbReference>
<dbReference type="Gene3D" id="1.10.720.60">
    <property type="match status" value="1"/>
</dbReference>
<keyword evidence="2" id="KW-0028">Amino-acid biosynthesis</keyword>
<dbReference type="InterPro" id="IPR003406">
    <property type="entry name" value="Glyco_trans_14"/>
</dbReference>
<dbReference type="CDD" id="cd01629">
    <property type="entry name" value="HAD_EP"/>
    <property type="match status" value="1"/>
</dbReference>
<evidence type="ECO:0000256" key="10">
    <source>
        <dbReference type="ARBA" id="ARBA00023180"/>
    </source>
</evidence>
<dbReference type="InParanoid" id="A0A3Q7J601"/>
<protein>
    <submittedName>
        <fullName evidence="11">Uncharacterized protein</fullName>
    </submittedName>
</protein>
<name>A0A3Q7J601_SOLLC</name>
<dbReference type="AlphaFoldDB" id="A0A3Q7J601"/>
<reference evidence="11" key="2">
    <citation type="submission" date="2019-01" db="UniProtKB">
        <authorList>
            <consortium name="EnsemblPlants"/>
        </authorList>
    </citation>
    <scope>IDENTIFICATION</scope>
    <source>
        <strain evidence="11">cv. Heinz 1706</strain>
    </source>
</reference>
<dbReference type="GO" id="GO:0015020">
    <property type="term" value="F:glucuronosyltransferase activity"/>
    <property type="evidence" value="ECO:0007669"/>
    <property type="project" value="InterPro"/>
</dbReference>
<dbReference type="InterPro" id="IPR044610">
    <property type="entry name" value="GLCAT14A/B/C"/>
</dbReference>
<dbReference type="SFLD" id="SFLDG01129">
    <property type="entry name" value="C1.5:_HAD__Beta-PGM__Phosphata"/>
    <property type="match status" value="1"/>
</dbReference>
<dbReference type="GO" id="GO:0043874">
    <property type="term" value="F:acireductone synthase activity"/>
    <property type="evidence" value="ECO:0007669"/>
    <property type="project" value="InterPro"/>
</dbReference>
<dbReference type="Pfam" id="PF02485">
    <property type="entry name" value="Branch"/>
    <property type="match status" value="1"/>
</dbReference>
<dbReference type="GO" id="GO:0019509">
    <property type="term" value="P:L-methionine salvage from methylthioadenosine"/>
    <property type="evidence" value="ECO:0007669"/>
    <property type="project" value="InterPro"/>
</dbReference>
<keyword evidence="8" id="KW-0472">Membrane</keyword>
<evidence type="ECO:0000256" key="3">
    <source>
        <dbReference type="ARBA" id="ARBA00022676"/>
    </source>
</evidence>
<sequence>MAIASAAPLLAMNGALKMATNSQQYVEGTIKVQNNSIPKPEQLIVISSFRGAEGKDGGREYVQLNHRYHNATVKLNQFGLDWTTTTHGPIHNCNGALSSTRNVKMSAKAGALASNGDIEPLRRCIVLDIEGTTTPISFVTDVLFPYARDNVGRHLDATYDSAETQEDIKLLRAQVQEDLENGVAGAVPIPSNDAGKERVIAALVTNVEAMIKADRKITALKELQGHIWQTGFKNNELEGVVFDDVPEALERWAASGIKVYIYSSGSRLAQRLLFGYTNYGDLRKYLCGFFDTTVGNKKETKSYHEITASLGVDHPSEILFVTDVYQEAIAAKLAGELNQLWRTLKSIYHPWNYYIVHLDLKSAAEERLELASRIANESVFAKIGNVHMITKANMVTYRGPTMVANTLHAASILLKKYTDWDWFINLSASDYPLLTQDDLLYVFSQVKRDFNFVEHTSRLRWKESERAMPLIIDPGLYQNTKSDIFWVAPRRTLPTAFKLFTGSAWTVLSRAFIEYCIWGWDNLPRTLLMYYSNFVSSPEGYFQTVICNAPEFSSTVINHDLHYISWDVPPKQHPHILSLNDIGKMIASGAAFARKFKSDDLVMDKIDQEFLHRVNGTFTPGGWCAGNPFCSKVGNAKKLRPGPGAQRLRRLIDRLVDIASQNQCK</sequence>
<evidence type="ECO:0000256" key="9">
    <source>
        <dbReference type="ARBA" id="ARBA00023167"/>
    </source>
</evidence>
<dbReference type="SFLD" id="SFLDF00044">
    <property type="entry name" value="enolase-phosphatase"/>
    <property type="match status" value="1"/>
</dbReference>
<keyword evidence="5" id="KW-0479">Metal-binding</keyword>
<reference evidence="11" key="1">
    <citation type="journal article" date="2012" name="Nature">
        <title>The tomato genome sequence provides insights into fleshy fruit evolution.</title>
        <authorList>
            <consortium name="Tomato Genome Consortium"/>
        </authorList>
    </citation>
    <scope>NUCLEOTIDE SEQUENCE [LARGE SCALE GENOMIC DNA]</scope>
    <source>
        <strain evidence="11">cv. Heinz 1706</strain>
    </source>
</reference>
<evidence type="ECO:0000256" key="6">
    <source>
        <dbReference type="ARBA" id="ARBA00022801"/>
    </source>
</evidence>
<dbReference type="InterPro" id="IPR023943">
    <property type="entry name" value="Enolase-ppase_E1"/>
</dbReference>
<dbReference type="SFLD" id="SFLDS00003">
    <property type="entry name" value="Haloacid_Dehalogenase"/>
    <property type="match status" value="1"/>
</dbReference>
<evidence type="ECO:0000313" key="11">
    <source>
        <dbReference type="EnsemblPlants" id="Solyc10g007050.3.1"/>
    </source>
</evidence>
<dbReference type="GO" id="GO:0000287">
    <property type="term" value="F:magnesium ion binding"/>
    <property type="evidence" value="ECO:0007669"/>
    <property type="project" value="InterPro"/>
</dbReference>
<dbReference type="GO" id="GO:0016020">
    <property type="term" value="C:membrane"/>
    <property type="evidence" value="ECO:0007669"/>
    <property type="project" value="UniProtKB-SubCell"/>
</dbReference>
<keyword evidence="6" id="KW-0378">Hydrolase</keyword>
<dbReference type="FunFam" id="1.10.720.60:FF:000001">
    <property type="entry name" value="Probable bifunctional methylthioribulose-1-phosphate dehydratase/enolase-phosphatase E1"/>
    <property type="match status" value="1"/>
</dbReference>
<evidence type="ECO:0000313" key="12">
    <source>
        <dbReference type="Proteomes" id="UP000004994"/>
    </source>
</evidence>
<proteinExistence type="predicted"/>
<dbReference type="NCBIfam" id="TIGR01691">
    <property type="entry name" value="enolase-ppase"/>
    <property type="match status" value="1"/>
</dbReference>
<evidence type="ECO:0000256" key="1">
    <source>
        <dbReference type="ARBA" id="ARBA00004606"/>
    </source>
</evidence>
<dbReference type="InterPro" id="IPR023214">
    <property type="entry name" value="HAD_sf"/>
</dbReference>
<dbReference type="EnsemblPlants" id="Solyc10g007050.3.1">
    <property type="protein sequence ID" value="Solyc10g007050.3.1"/>
    <property type="gene ID" value="Solyc10g007050.3"/>
</dbReference>
<evidence type="ECO:0000256" key="7">
    <source>
        <dbReference type="ARBA" id="ARBA00022842"/>
    </source>
</evidence>
<evidence type="ECO:0000256" key="2">
    <source>
        <dbReference type="ARBA" id="ARBA00022605"/>
    </source>
</evidence>
<accession>A0A3Q7J601</accession>
<dbReference type="InterPro" id="IPR036412">
    <property type="entry name" value="HAD-like_sf"/>
</dbReference>
<keyword evidence="9" id="KW-0486">Methionine biosynthesis</keyword>
<dbReference type="PaxDb" id="4081-Solyc10g007040.2.1"/>
<keyword evidence="7" id="KW-0460">Magnesium</keyword>
<organism evidence="11">
    <name type="scientific">Solanum lycopersicum</name>
    <name type="common">Tomato</name>
    <name type="synonym">Lycopersicon esculentum</name>
    <dbReference type="NCBI Taxonomy" id="4081"/>
    <lineage>
        <taxon>Eukaryota</taxon>
        <taxon>Viridiplantae</taxon>
        <taxon>Streptophyta</taxon>
        <taxon>Embryophyta</taxon>
        <taxon>Tracheophyta</taxon>
        <taxon>Spermatophyta</taxon>
        <taxon>Magnoliopsida</taxon>
        <taxon>eudicotyledons</taxon>
        <taxon>Gunneridae</taxon>
        <taxon>Pentapetalae</taxon>
        <taxon>asterids</taxon>
        <taxon>lamiids</taxon>
        <taxon>Solanales</taxon>
        <taxon>Solanaceae</taxon>
        <taxon>Solanoideae</taxon>
        <taxon>Solaneae</taxon>
        <taxon>Solanum</taxon>
        <taxon>Solanum subgen. Lycopersicon</taxon>
    </lineage>
</organism>